<evidence type="ECO:0000256" key="2">
    <source>
        <dbReference type="SAM" id="Phobius"/>
    </source>
</evidence>
<name>A0A3B0T2M1_9ZZZZ</name>
<organism evidence="3">
    <name type="scientific">hydrothermal vent metagenome</name>
    <dbReference type="NCBI Taxonomy" id="652676"/>
    <lineage>
        <taxon>unclassified sequences</taxon>
        <taxon>metagenomes</taxon>
        <taxon>ecological metagenomes</taxon>
    </lineage>
</organism>
<feature type="region of interest" description="Disordered" evidence="1">
    <location>
        <begin position="1"/>
        <end position="24"/>
    </location>
</feature>
<keyword evidence="2" id="KW-0812">Transmembrane</keyword>
<feature type="transmembrane region" description="Helical" evidence="2">
    <location>
        <begin position="56"/>
        <end position="75"/>
    </location>
</feature>
<dbReference type="AlphaFoldDB" id="A0A3B0T2M1"/>
<gene>
    <name evidence="3" type="ORF">MNBD_ALPHA04-1856</name>
</gene>
<keyword evidence="2" id="KW-1133">Transmembrane helix</keyword>
<reference evidence="3" key="1">
    <citation type="submission" date="2018-06" db="EMBL/GenBank/DDBJ databases">
        <authorList>
            <person name="Zhirakovskaya E."/>
        </authorList>
    </citation>
    <scope>NUCLEOTIDE SEQUENCE</scope>
</reference>
<feature type="compositionally biased region" description="Basic and acidic residues" evidence="1">
    <location>
        <begin position="1"/>
        <end position="14"/>
    </location>
</feature>
<dbReference type="EMBL" id="UOEF01000362">
    <property type="protein sequence ID" value="VAW03064.1"/>
    <property type="molecule type" value="Genomic_DNA"/>
</dbReference>
<protein>
    <submittedName>
        <fullName evidence="3">Uncharacterized protein</fullName>
    </submittedName>
</protein>
<keyword evidence="2" id="KW-0472">Membrane</keyword>
<accession>A0A3B0T2M1</accession>
<sequence length="78" mass="8916">MAEKIKPERMRPEDYPPGESPMNRGATYVRKEIVRNGVGFGSALAIVISFTTHKSVLWAIIHGFLSWLYVIYYVLMRG</sequence>
<proteinExistence type="predicted"/>
<evidence type="ECO:0000256" key="1">
    <source>
        <dbReference type="SAM" id="MobiDB-lite"/>
    </source>
</evidence>
<evidence type="ECO:0000313" key="3">
    <source>
        <dbReference type="EMBL" id="VAW03064.1"/>
    </source>
</evidence>
<feature type="transmembrane region" description="Helical" evidence="2">
    <location>
        <begin position="33"/>
        <end position="50"/>
    </location>
</feature>